<reference evidence="3" key="2">
    <citation type="journal article" date="2018" name="BMC Genomics">
        <title>Whole genome sequencing and function prediction of 133 gut anaerobes isolated from chicken caecum in pure cultures.</title>
        <authorList>
            <person name="Medvecky M."/>
            <person name="Cejkova D."/>
            <person name="Polansky O."/>
            <person name="Karasova D."/>
            <person name="Kubasova T."/>
            <person name="Cizek A."/>
            <person name="Rychlik I."/>
        </authorList>
    </citation>
    <scope>NUCLEOTIDE SEQUENCE</scope>
    <source>
        <strain evidence="3">An175</strain>
    </source>
</reference>
<proteinExistence type="predicted"/>
<evidence type="ECO:0000313" key="6">
    <source>
        <dbReference type="Proteomes" id="UP000260828"/>
    </source>
</evidence>
<feature type="binding site" evidence="1">
    <location>
        <position position="51"/>
    </location>
    <ligand>
        <name>Zn(2+)</name>
        <dbReference type="ChEBI" id="CHEBI:29105"/>
    </ligand>
</feature>
<evidence type="ECO:0000256" key="1">
    <source>
        <dbReference type="PIRSR" id="PIRSR602481-1"/>
    </source>
</evidence>
<sequence length="72" mass="8397">MSFSAVYRNLVQLEVEEQIRRYTKSGTQEAFYKYIAADHCKDVLHMKCVKCRRTFPRDGAKRCDTGRAFGSK</sequence>
<reference evidence="5" key="1">
    <citation type="submission" date="2017-04" db="EMBL/GenBank/DDBJ databases">
        <title>Function of individual gut microbiota members based on whole genome sequencing of pure cultures obtained from chicken caecum.</title>
        <authorList>
            <person name="Medvecky M."/>
            <person name="Cejkova D."/>
            <person name="Polansky O."/>
            <person name="Karasova D."/>
            <person name="Kubasova T."/>
            <person name="Cizek A."/>
            <person name="Rychlik I."/>
        </authorList>
    </citation>
    <scope>NUCLEOTIDE SEQUENCE [LARGE SCALE GENOMIC DNA]</scope>
    <source>
        <strain evidence="5">An175</strain>
    </source>
</reference>
<keyword evidence="1" id="KW-0862">Zinc</keyword>
<name>A0A1Y4EJK6_9FIRM</name>
<dbReference type="InterPro" id="IPR002481">
    <property type="entry name" value="FUR"/>
</dbReference>
<dbReference type="EMBL" id="NFKP01000013">
    <property type="protein sequence ID" value="OUP68944.1"/>
    <property type="molecule type" value="Genomic_DNA"/>
</dbReference>
<evidence type="ECO:0000256" key="2">
    <source>
        <dbReference type="PIRSR" id="PIRSR602481-2"/>
    </source>
</evidence>
<comment type="cofactor">
    <cofactor evidence="2">
        <name>Mn(2+)</name>
        <dbReference type="ChEBI" id="CHEBI:29035"/>
    </cofactor>
    <cofactor evidence="2">
        <name>Fe(2+)</name>
        <dbReference type="ChEBI" id="CHEBI:29033"/>
    </cofactor>
    <text evidence="2">Binds 1 Mn(2+) or Fe(2+) ion per subunit.</text>
</comment>
<dbReference type="RefSeq" id="WP_082425483.1">
    <property type="nucleotide sequence ID" value="NZ_CABIWA010000001.1"/>
</dbReference>
<keyword evidence="1" id="KW-0479">Metal-binding</keyword>
<dbReference type="OrthoDB" id="8659436at2"/>
<reference evidence="4 6" key="3">
    <citation type="submission" date="2018-08" db="EMBL/GenBank/DDBJ databases">
        <title>A genome reference for cultivated species of the human gut microbiota.</title>
        <authorList>
            <person name="Zou Y."/>
            <person name="Xue W."/>
            <person name="Luo G."/>
        </authorList>
    </citation>
    <scope>NUCLEOTIDE SEQUENCE [LARGE SCALE GENOMIC DNA]</scope>
    <source>
        <strain evidence="4 6">TF05-12AC</strain>
    </source>
</reference>
<comment type="caution">
    <text evidence="3">The sequence shown here is derived from an EMBL/GenBank/DDBJ whole genome shotgun (WGS) entry which is preliminary data.</text>
</comment>
<dbReference type="AlphaFoldDB" id="A0A1Y4EJK6"/>
<dbReference type="EMBL" id="QVME01000001">
    <property type="protein sequence ID" value="RGE70272.1"/>
    <property type="molecule type" value="Genomic_DNA"/>
</dbReference>
<dbReference type="GO" id="GO:0003700">
    <property type="term" value="F:DNA-binding transcription factor activity"/>
    <property type="evidence" value="ECO:0007669"/>
    <property type="project" value="InterPro"/>
</dbReference>
<comment type="cofactor">
    <cofactor evidence="1">
        <name>Zn(2+)</name>
        <dbReference type="ChEBI" id="CHEBI:29105"/>
    </cofactor>
    <text evidence="1">Binds 1 zinc ion per subunit.</text>
</comment>
<evidence type="ECO:0000313" key="3">
    <source>
        <dbReference type="EMBL" id="OUP68944.1"/>
    </source>
</evidence>
<evidence type="ECO:0000313" key="4">
    <source>
        <dbReference type="EMBL" id="RGE70272.1"/>
    </source>
</evidence>
<gene>
    <name evidence="3" type="ORF">B5F11_11380</name>
    <name evidence="4" type="ORF">DXC40_04275</name>
</gene>
<dbReference type="Pfam" id="PF01475">
    <property type="entry name" value="FUR"/>
    <property type="match status" value="1"/>
</dbReference>
<keyword evidence="2" id="KW-0408">Iron</keyword>
<protein>
    <submittedName>
        <fullName evidence="3">Uncharacterized protein</fullName>
    </submittedName>
</protein>
<feature type="binding site" evidence="2">
    <location>
        <position position="39"/>
    </location>
    <ligand>
        <name>Fe cation</name>
        <dbReference type="ChEBI" id="CHEBI:24875"/>
    </ligand>
</feature>
<dbReference type="Proteomes" id="UP000260828">
    <property type="component" value="Unassembled WGS sequence"/>
</dbReference>
<dbReference type="Proteomes" id="UP000196386">
    <property type="component" value="Unassembled WGS sequence"/>
</dbReference>
<feature type="binding site" evidence="1">
    <location>
        <position position="48"/>
    </location>
    <ligand>
        <name>Zn(2+)</name>
        <dbReference type="ChEBI" id="CHEBI:29105"/>
    </ligand>
</feature>
<organism evidence="3 5">
    <name type="scientific">Anaerotruncus colihominis</name>
    <dbReference type="NCBI Taxonomy" id="169435"/>
    <lineage>
        <taxon>Bacteria</taxon>
        <taxon>Bacillati</taxon>
        <taxon>Bacillota</taxon>
        <taxon>Clostridia</taxon>
        <taxon>Eubacteriales</taxon>
        <taxon>Oscillospiraceae</taxon>
        <taxon>Anaerotruncus</taxon>
    </lineage>
</organism>
<evidence type="ECO:0000313" key="5">
    <source>
        <dbReference type="Proteomes" id="UP000196386"/>
    </source>
</evidence>
<accession>A0A1Y4EJK6</accession>